<dbReference type="RefSeq" id="WP_191138475.1">
    <property type="nucleotide sequence ID" value="NZ_JACXAG020000001.1"/>
</dbReference>
<organism evidence="1 2">
    <name type="scientific">Polycladospora coralii</name>
    <dbReference type="NCBI Taxonomy" id="2771432"/>
    <lineage>
        <taxon>Bacteria</taxon>
        <taxon>Bacillati</taxon>
        <taxon>Bacillota</taxon>
        <taxon>Bacilli</taxon>
        <taxon>Bacillales</taxon>
        <taxon>Thermoactinomycetaceae</taxon>
        <taxon>Polycladospora</taxon>
    </lineage>
</organism>
<proteinExistence type="predicted"/>
<evidence type="ECO:0000313" key="2">
    <source>
        <dbReference type="Proteomes" id="UP000661691"/>
    </source>
</evidence>
<name>A0A926N8N9_9BACL</name>
<accession>A0A926N8N9</accession>
<protein>
    <submittedName>
        <fullName evidence="1">Uncharacterized protein</fullName>
    </submittedName>
</protein>
<comment type="caution">
    <text evidence="1">The sequence shown here is derived from an EMBL/GenBank/DDBJ whole genome shotgun (WGS) entry which is preliminary data.</text>
</comment>
<dbReference type="Proteomes" id="UP000661691">
    <property type="component" value="Unassembled WGS sequence"/>
</dbReference>
<sequence length="101" mass="11777">MSEQNEMQGLSITKQQSMGYTLMLLNWLGYTQEQMIEIIEFMAGDLLDDKTPQEADDFFRSVVYGEALKKRKYKMEVQKIELPNGEFMEDIVPVEVEAEED</sequence>
<reference evidence="1" key="1">
    <citation type="submission" date="2020-09" db="EMBL/GenBank/DDBJ databases">
        <title>A novel bacterium of genus Hazenella, isolated from South China Sea.</title>
        <authorList>
            <person name="Huang H."/>
            <person name="Mo K."/>
            <person name="Hu Y."/>
        </authorList>
    </citation>
    <scope>NUCLEOTIDE SEQUENCE</scope>
    <source>
        <strain evidence="1">IB182357</strain>
    </source>
</reference>
<dbReference type="AlphaFoldDB" id="A0A926N8N9"/>
<keyword evidence="2" id="KW-1185">Reference proteome</keyword>
<dbReference type="EMBL" id="JACXAH010000005">
    <property type="protein sequence ID" value="MBD1371842.1"/>
    <property type="molecule type" value="Genomic_DNA"/>
</dbReference>
<gene>
    <name evidence="1" type="ORF">IC620_05650</name>
</gene>
<evidence type="ECO:0000313" key="1">
    <source>
        <dbReference type="EMBL" id="MBD1371842.1"/>
    </source>
</evidence>